<dbReference type="RefSeq" id="WP_353633294.1">
    <property type="nucleotide sequence ID" value="NZ_CP159203.1"/>
</dbReference>
<organism evidence="2">
    <name type="scientific">Halobacterium sp. NMX12-1</name>
    <dbReference type="NCBI Taxonomy" id="3166650"/>
    <lineage>
        <taxon>Archaea</taxon>
        <taxon>Methanobacteriati</taxon>
        <taxon>Methanobacteriota</taxon>
        <taxon>Stenosarchaea group</taxon>
        <taxon>Halobacteria</taxon>
        <taxon>Halobacteriales</taxon>
        <taxon>Halobacteriaceae</taxon>
        <taxon>Halobacterium</taxon>
    </lineage>
</organism>
<dbReference type="AlphaFoldDB" id="A0AAU8C8Q9"/>
<geneLocation type="plasmid" evidence="2">
    <name>pNMX12-1_234</name>
</geneLocation>
<keyword evidence="1" id="KW-0472">Membrane</keyword>
<accession>A0AAU8C8Q9</accession>
<dbReference type="EMBL" id="CP159203">
    <property type="protein sequence ID" value="XCF15180.1"/>
    <property type="molecule type" value="Genomic_DNA"/>
</dbReference>
<reference evidence="2" key="1">
    <citation type="submission" date="2024-06" db="EMBL/GenBank/DDBJ databases">
        <title>Genome Sequence of an extremely halophilic archaeon isolated from Permian era halite, Salado Formation, Carlsbad, New Mexico: Halobacterium sp. strain NMX12-1.</title>
        <authorList>
            <person name="Sotoa L."/>
            <person name="DasSarma P."/>
            <person name="Anton B.P."/>
            <person name="Vincze T."/>
            <person name="Verma I."/>
            <person name="Eralp B."/>
            <person name="Powers D.W."/>
            <person name="Dozier B.L."/>
            <person name="Roberts R.J."/>
            <person name="DasSarma S."/>
        </authorList>
    </citation>
    <scope>NUCLEOTIDE SEQUENCE</scope>
    <source>
        <strain evidence="2">NMX12-1</strain>
        <plasmid evidence="2">pNMX12-1_234</plasmid>
    </source>
</reference>
<keyword evidence="1" id="KW-1133">Transmembrane helix</keyword>
<name>A0AAU8C8Q9_9EURY</name>
<proteinExistence type="predicted"/>
<evidence type="ECO:0000313" key="2">
    <source>
        <dbReference type="EMBL" id="XCF15180.1"/>
    </source>
</evidence>
<keyword evidence="1" id="KW-0812">Transmembrane</keyword>
<feature type="transmembrane region" description="Helical" evidence="1">
    <location>
        <begin position="36"/>
        <end position="57"/>
    </location>
</feature>
<dbReference type="KEGG" id="hanx:ABSL23_00795"/>
<evidence type="ECO:0000256" key="1">
    <source>
        <dbReference type="SAM" id="Phobius"/>
    </source>
</evidence>
<sequence length="63" mass="6834">MSALRSALFDWDAARVSRVVVAGLALYLAQRIADGFFAELGAVVVLCVVLDLAWVVAKRISNR</sequence>
<keyword evidence="2" id="KW-0614">Plasmid</keyword>
<gene>
    <name evidence="2" type="ORF">ABSL23_00795</name>
</gene>
<dbReference type="GeneID" id="91107643"/>
<protein>
    <submittedName>
        <fullName evidence="2">Uncharacterized protein</fullName>
    </submittedName>
</protein>